<keyword evidence="2" id="KW-0472">Membrane</keyword>
<feature type="compositionally biased region" description="Polar residues" evidence="1">
    <location>
        <begin position="213"/>
        <end position="223"/>
    </location>
</feature>
<organism evidence="3 4">
    <name type="scientific">Coccomyxa subellipsoidea (strain C-169)</name>
    <name type="common">Green microalga</name>
    <dbReference type="NCBI Taxonomy" id="574566"/>
    <lineage>
        <taxon>Eukaryota</taxon>
        <taxon>Viridiplantae</taxon>
        <taxon>Chlorophyta</taxon>
        <taxon>core chlorophytes</taxon>
        <taxon>Trebouxiophyceae</taxon>
        <taxon>Trebouxiophyceae incertae sedis</taxon>
        <taxon>Coccomyxaceae</taxon>
        <taxon>Coccomyxa</taxon>
        <taxon>Coccomyxa subellipsoidea</taxon>
    </lineage>
</organism>
<dbReference type="OrthoDB" id="515914at2759"/>
<accession>I0YWG4</accession>
<dbReference type="KEGG" id="csl:COCSUDRAFT_66368"/>
<protein>
    <submittedName>
        <fullName evidence="3">Uncharacterized protein</fullName>
    </submittedName>
</protein>
<dbReference type="GeneID" id="17040720"/>
<evidence type="ECO:0000313" key="3">
    <source>
        <dbReference type="EMBL" id="EIE22733.1"/>
    </source>
</evidence>
<gene>
    <name evidence="3" type="ORF">COCSUDRAFT_66368</name>
</gene>
<sequence length="232" mass="25088">MTVAAAQIPALGTIWQELQESSQEKEHTHAKGQVQFVLEQQPSVQQASFIQLSSVLAISAAVLINWILRRRISSRQQKSAVAAGTSAGARLLRLELLATRQSQALIAAERQITKLNTRARLLGRDLQPPLRQVQAENVQQAEALVRISNKLETLDTDLKDTQQLIGALHGATAKQLQLVLQALQLSQAAKALAQSVAAAVEQERKAGTGLPLQATQSRRSSTAPEEASSLEC</sequence>
<dbReference type="eggNOG" id="ENOG502S9MB">
    <property type="taxonomic scope" value="Eukaryota"/>
</dbReference>
<keyword evidence="4" id="KW-1185">Reference proteome</keyword>
<comment type="caution">
    <text evidence="3">The sequence shown here is derived from an EMBL/GenBank/DDBJ whole genome shotgun (WGS) entry which is preliminary data.</text>
</comment>
<proteinExistence type="predicted"/>
<evidence type="ECO:0000313" key="4">
    <source>
        <dbReference type="Proteomes" id="UP000007264"/>
    </source>
</evidence>
<dbReference type="EMBL" id="AGSI01000009">
    <property type="protein sequence ID" value="EIE22733.1"/>
    <property type="molecule type" value="Genomic_DNA"/>
</dbReference>
<keyword evidence="2" id="KW-0812">Transmembrane</keyword>
<feature type="transmembrane region" description="Helical" evidence="2">
    <location>
        <begin position="49"/>
        <end position="68"/>
    </location>
</feature>
<reference evidence="3 4" key="1">
    <citation type="journal article" date="2012" name="Genome Biol.">
        <title>The genome of the polar eukaryotic microalga coccomyxa subellipsoidea reveals traits of cold adaptation.</title>
        <authorList>
            <person name="Blanc G."/>
            <person name="Agarkova I."/>
            <person name="Grimwood J."/>
            <person name="Kuo A."/>
            <person name="Brueggeman A."/>
            <person name="Dunigan D."/>
            <person name="Gurnon J."/>
            <person name="Ladunga I."/>
            <person name="Lindquist E."/>
            <person name="Lucas S."/>
            <person name="Pangilinan J."/>
            <person name="Proschold T."/>
            <person name="Salamov A."/>
            <person name="Schmutz J."/>
            <person name="Weeks D."/>
            <person name="Yamada T."/>
            <person name="Claverie J.M."/>
            <person name="Grigoriev I."/>
            <person name="Van Etten J."/>
            <person name="Lomsadze A."/>
            <person name="Borodovsky M."/>
        </authorList>
    </citation>
    <scope>NUCLEOTIDE SEQUENCE [LARGE SCALE GENOMIC DNA]</scope>
    <source>
        <strain evidence="3 4">C-169</strain>
    </source>
</reference>
<feature type="region of interest" description="Disordered" evidence="1">
    <location>
        <begin position="204"/>
        <end position="232"/>
    </location>
</feature>
<name>I0YWG4_COCSC</name>
<evidence type="ECO:0000256" key="1">
    <source>
        <dbReference type="SAM" id="MobiDB-lite"/>
    </source>
</evidence>
<dbReference type="Proteomes" id="UP000007264">
    <property type="component" value="Unassembled WGS sequence"/>
</dbReference>
<evidence type="ECO:0000256" key="2">
    <source>
        <dbReference type="SAM" id="Phobius"/>
    </source>
</evidence>
<dbReference type="AlphaFoldDB" id="I0YWG4"/>
<feature type="non-terminal residue" evidence="3">
    <location>
        <position position="232"/>
    </location>
</feature>
<dbReference type="RefSeq" id="XP_005647277.1">
    <property type="nucleotide sequence ID" value="XM_005647220.1"/>
</dbReference>
<keyword evidence="2" id="KW-1133">Transmembrane helix</keyword>